<reference evidence="1" key="1">
    <citation type="journal article" date="2014" name="Int. J. Syst. Evol. Microbiol.">
        <title>Complete genome sequence of Corynebacterium casei LMG S-19264T (=DSM 44701T), isolated from a smear-ripened cheese.</title>
        <authorList>
            <consortium name="US DOE Joint Genome Institute (JGI-PGF)"/>
            <person name="Walter F."/>
            <person name="Albersmeier A."/>
            <person name="Kalinowski J."/>
            <person name="Ruckert C."/>
        </authorList>
    </citation>
    <scope>NUCLEOTIDE SEQUENCE</scope>
    <source>
        <strain evidence="1">JCM 12580</strain>
    </source>
</reference>
<dbReference type="RefSeq" id="WP_188631530.1">
    <property type="nucleotide sequence ID" value="NZ_BMNQ01000004.1"/>
</dbReference>
<proteinExistence type="predicted"/>
<evidence type="ECO:0000313" key="1">
    <source>
        <dbReference type="EMBL" id="GGJ85879.1"/>
    </source>
</evidence>
<organism evidence="1 2">
    <name type="scientific">Lentibacillus kapialis</name>
    <dbReference type="NCBI Taxonomy" id="340214"/>
    <lineage>
        <taxon>Bacteria</taxon>
        <taxon>Bacillati</taxon>
        <taxon>Bacillota</taxon>
        <taxon>Bacilli</taxon>
        <taxon>Bacillales</taxon>
        <taxon>Bacillaceae</taxon>
        <taxon>Lentibacillus</taxon>
    </lineage>
</organism>
<reference evidence="1" key="2">
    <citation type="submission" date="2020-09" db="EMBL/GenBank/DDBJ databases">
        <authorList>
            <person name="Sun Q."/>
            <person name="Ohkuma M."/>
        </authorList>
    </citation>
    <scope>NUCLEOTIDE SEQUENCE</scope>
    <source>
        <strain evidence="1">JCM 12580</strain>
    </source>
</reference>
<evidence type="ECO:0000313" key="2">
    <source>
        <dbReference type="Proteomes" id="UP000658382"/>
    </source>
</evidence>
<keyword evidence="2" id="KW-1185">Reference proteome</keyword>
<dbReference type="AlphaFoldDB" id="A0A917PPD4"/>
<protein>
    <submittedName>
        <fullName evidence="1">Uncharacterized protein</fullName>
    </submittedName>
</protein>
<name>A0A917PPD4_9BACI</name>
<comment type="caution">
    <text evidence="1">The sequence shown here is derived from an EMBL/GenBank/DDBJ whole genome shotgun (WGS) entry which is preliminary data.</text>
</comment>
<sequence length="63" mass="7357">MIKVGKQYKISEDKQEFAPQFHDILGEKVIVTGEKEYGKYPIKFVDNPNLYEIAQRVRGDLLE</sequence>
<accession>A0A917PPD4</accession>
<dbReference type="EMBL" id="BMNQ01000004">
    <property type="protein sequence ID" value="GGJ85879.1"/>
    <property type="molecule type" value="Genomic_DNA"/>
</dbReference>
<dbReference type="Proteomes" id="UP000658382">
    <property type="component" value="Unassembled WGS sequence"/>
</dbReference>
<gene>
    <name evidence="1" type="ORF">GCM10007063_05420</name>
</gene>